<dbReference type="NCBIfam" id="TIGR00254">
    <property type="entry name" value="GGDEF"/>
    <property type="match status" value="1"/>
</dbReference>
<evidence type="ECO:0000256" key="2">
    <source>
        <dbReference type="SAM" id="Phobius"/>
    </source>
</evidence>
<protein>
    <recommendedName>
        <fullName evidence="1">diguanylate cyclase</fullName>
        <ecNumber evidence="1">2.7.7.65</ecNumber>
    </recommendedName>
</protein>
<sequence>MRHSGVLYVVTRIIVVVLSIGVLLTITLSVDAEQNQQSKPQSPVLKVANSHAWRPFSYLDRNQEPKGILIDFWKEFGKRNGYQIEFVLTDWQQSIDAVRSGQADVHAGLLRSPERLAFMDFGTPLFSIDTQVFFSQALTGVSADYVLAGDTDHAVGVVQGGYEEEFMRTEFPDVTLQLFPNNQAMLDAALSADIQAFVADLQVANYHLYTTTNQNLFIPVRHLYTEMLYAGFAKGKTALLNQVDNKFAWLDDETKRRLLNRWVYYDVETVYPAYLLPMLIAFGVIVGISYIFLLKRTVKQKTHALQAANDLLQAQAITDSLTHLHNRRYFYQCLYSQMREVKGITLMVFDIDDFKAFNDGFGHAHGDEVLCFVAQTARSLLPNDAVVARIGGEEFAVLQYFSTAERAVVQGKLLCNEISRQSLALFNHPSMPVTVSLGVAYYPNGMPHSEIVDADKAMYQAKKQDKNCAVLHEISQ</sequence>
<keyword evidence="2" id="KW-0812">Transmembrane</keyword>
<dbReference type="Pfam" id="PF00497">
    <property type="entry name" value="SBP_bac_3"/>
    <property type="match status" value="1"/>
</dbReference>
<evidence type="ECO:0000313" key="4">
    <source>
        <dbReference type="EMBL" id="OOE85705.1"/>
    </source>
</evidence>
<dbReference type="EC" id="2.7.7.65" evidence="1"/>
<keyword evidence="2" id="KW-0472">Membrane</keyword>
<dbReference type="InterPro" id="IPR029787">
    <property type="entry name" value="Nucleotide_cyclase"/>
</dbReference>
<comment type="caution">
    <text evidence="4">The sequence shown here is derived from an EMBL/GenBank/DDBJ whole genome shotgun (WGS) entry which is preliminary data.</text>
</comment>
<dbReference type="RefSeq" id="WP_077668001.1">
    <property type="nucleotide sequence ID" value="NZ_MUFB01000011.1"/>
</dbReference>
<name>A0ABX3KA04_9GAMM</name>
<evidence type="ECO:0000259" key="3">
    <source>
        <dbReference type="PROSITE" id="PS50887"/>
    </source>
</evidence>
<dbReference type="SMART" id="SM00062">
    <property type="entry name" value="PBPb"/>
    <property type="match status" value="1"/>
</dbReference>
<organism evidence="4 5">
    <name type="scientific">Salinivibrio siamensis</name>
    <dbReference type="NCBI Taxonomy" id="414286"/>
    <lineage>
        <taxon>Bacteria</taxon>
        <taxon>Pseudomonadati</taxon>
        <taxon>Pseudomonadota</taxon>
        <taxon>Gammaproteobacteria</taxon>
        <taxon>Vibrionales</taxon>
        <taxon>Vibrionaceae</taxon>
        <taxon>Salinivibrio</taxon>
    </lineage>
</organism>
<keyword evidence="5" id="KW-1185">Reference proteome</keyword>
<keyword evidence="2" id="KW-1133">Transmembrane helix</keyword>
<evidence type="ECO:0000256" key="1">
    <source>
        <dbReference type="ARBA" id="ARBA00012528"/>
    </source>
</evidence>
<dbReference type="InterPro" id="IPR001638">
    <property type="entry name" value="Solute-binding_3/MltF_N"/>
</dbReference>
<accession>A0ABX3KA04</accession>
<gene>
    <name evidence="4" type="ORF">BZG73_07505</name>
</gene>
<dbReference type="Gene3D" id="3.40.190.10">
    <property type="entry name" value="Periplasmic binding protein-like II"/>
    <property type="match status" value="2"/>
</dbReference>
<reference evidence="4 5" key="1">
    <citation type="journal article" date="2017" name="Genome Announc.">
        <title>Draft Genome Sequences of Salinivibrio proteolyticus, Salinivibrio sharmensis, Salinivibrio siamensis, Salinivibrio costicola subsp. alcaliphilus, Salinivibrio costicola subsp. vallismortis, and 29 New Isolates Belonging to the Genus Salinivibrio.</title>
        <authorList>
            <person name="Lopez-Hermoso C."/>
            <person name="de la Haba R.R."/>
            <person name="Sanchez-Porro C."/>
            <person name="Bayliss S.C."/>
            <person name="Feil E.J."/>
            <person name="Ventosa A."/>
        </authorList>
    </citation>
    <scope>NUCLEOTIDE SEQUENCE [LARGE SCALE GENOMIC DNA]</scope>
    <source>
        <strain evidence="4 5">JCM 14472</strain>
    </source>
</reference>
<dbReference type="SUPFAM" id="SSF55073">
    <property type="entry name" value="Nucleotide cyclase"/>
    <property type="match status" value="1"/>
</dbReference>
<dbReference type="EMBL" id="MUFB01000011">
    <property type="protein sequence ID" value="OOE85705.1"/>
    <property type="molecule type" value="Genomic_DNA"/>
</dbReference>
<evidence type="ECO:0000313" key="5">
    <source>
        <dbReference type="Proteomes" id="UP000189410"/>
    </source>
</evidence>
<dbReference type="SMART" id="SM00267">
    <property type="entry name" value="GGDEF"/>
    <property type="match status" value="1"/>
</dbReference>
<dbReference type="InterPro" id="IPR050469">
    <property type="entry name" value="Diguanylate_Cyclase"/>
</dbReference>
<dbReference type="PROSITE" id="PS50887">
    <property type="entry name" value="GGDEF"/>
    <property type="match status" value="1"/>
</dbReference>
<dbReference type="InterPro" id="IPR043128">
    <property type="entry name" value="Rev_trsase/Diguanyl_cyclase"/>
</dbReference>
<dbReference type="InterPro" id="IPR000160">
    <property type="entry name" value="GGDEF_dom"/>
</dbReference>
<feature type="transmembrane region" description="Helical" evidence="2">
    <location>
        <begin position="7"/>
        <end position="30"/>
    </location>
</feature>
<dbReference type="CDD" id="cd13706">
    <property type="entry name" value="PBP2_HisK_like_1"/>
    <property type="match status" value="1"/>
</dbReference>
<dbReference type="Proteomes" id="UP000189410">
    <property type="component" value="Unassembled WGS sequence"/>
</dbReference>
<dbReference type="Pfam" id="PF00990">
    <property type="entry name" value="GGDEF"/>
    <property type="match status" value="1"/>
</dbReference>
<dbReference type="PANTHER" id="PTHR45138:SF5">
    <property type="entry name" value="BIFUNCTIONAL PERIPLASMIC SUBSTRATE BINDING PROTEIN_CYTOPLASMIC DIGUANYLATE CYCLASE"/>
    <property type="match status" value="1"/>
</dbReference>
<dbReference type="Gene3D" id="3.30.70.270">
    <property type="match status" value="1"/>
</dbReference>
<dbReference type="SUPFAM" id="SSF53850">
    <property type="entry name" value="Periplasmic binding protein-like II"/>
    <property type="match status" value="1"/>
</dbReference>
<proteinExistence type="predicted"/>
<dbReference type="CDD" id="cd01949">
    <property type="entry name" value="GGDEF"/>
    <property type="match status" value="1"/>
</dbReference>
<feature type="domain" description="GGDEF" evidence="3">
    <location>
        <begin position="342"/>
        <end position="474"/>
    </location>
</feature>
<feature type="transmembrane region" description="Helical" evidence="2">
    <location>
        <begin position="274"/>
        <end position="293"/>
    </location>
</feature>
<dbReference type="PANTHER" id="PTHR45138">
    <property type="entry name" value="REGULATORY COMPONENTS OF SENSORY TRANSDUCTION SYSTEM"/>
    <property type="match status" value="1"/>
</dbReference>